<evidence type="ECO:0000256" key="1">
    <source>
        <dbReference type="SAM" id="MobiDB-lite"/>
    </source>
</evidence>
<feature type="region of interest" description="Disordered" evidence="1">
    <location>
        <begin position="140"/>
        <end position="183"/>
    </location>
</feature>
<keyword evidence="3" id="KW-1185">Reference proteome</keyword>
<dbReference type="EMBL" id="BNCO01000016">
    <property type="protein sequence ID" value="GIL53796.1"/>
    <property type="molecule type" value="Genomic_DNA"/>
</dbReference>
<accession>A0A8J4B8V5</accession>
<dbReference type="AlphaFoldDB" id="A0A8J4B8V5"/>
<comment type="caution">
    <text evidence="2">The sequence shown here is derived from an EMBL/GenBank/DDBJ whole genome shotgun (WGS) entry which is preliminary data.</text>
</comment>
<protein>
    <submittedName>
        <fullName evidence="2">Uncharacterized protein</fullName>
    </submittedName>
</protein>
<evidence type="ECO:0000313" key="3">
    <source>
        <dbReference type="Proteomes" id="UP000747399"/>
    </source>
</evidence>
<sequence>MMATYAVMFESSSNRYGQACAAAEIQRGAFPLGLPTDGLPRSEAFSQMVHIKGVRVQRELYPRAEFDAALETAAVNGLECYRFLRRSFLGMDHIPIALVPRGSNIIVAHFPAVLSQAADAVMAMGHRLYFEIEGGLRSLHEEDGDDDEEHTFAHQSLRGQGSNNSSCSISSGGNIPKPLTPTGLIRTRSGSICGGASRSGSGSDCVHGSIHGKLITAWMPSRVAEDDDRSGTCISQHAASLPKRRGSIGSASPCPSSTTAFALQSLSSLKFSASSSFRSLRSALSARYTSSSRALLTSSDLDIDLIDTRPISDGADEDPRVASVNGGRLQVDKLAVALSVFADREEGVQAFRHELGVRGVRVGEPGGRLVKVVE</sequence>
<organism evidence="2 3">
    <name type="scientific">Volvox africanus</name>
    <dbReference type="NCBI Taxonomy" id="51714"/>
    <lineage>
        <taxon>Eukaryota</taxon>
        <taxon>Viridiplantae</taxon>
        <taxon>Chlorophyta</taxon>
        <taxon>core chlorophytes</taxon>
        <taxon>Chlorophyceae</taxon>
        <taxon>CS clade</taxon>
        <taxon>Chlamydomonadales</taxon>
        <taxon>Volvocaceae</taxon>
        <taxon>Volvox</taxon>
    </lineage>
</organism>
<gene>
    <name evidence="2" type="ORF">Vafri_9443</name>
</gene>
<reference evidence="2" key="1">
    <citation type="journal article" date="2021" name="Proc. Natl. Acad. Sci. U.S.A.">
        <title>Three genomes in the algal genus Volvox reveal the fate of a haploid sex-determining region after a transition to homothallism.</title>
        <authorList>
            <person name="Yamamoto K."/>
            <person name="Hamaji T."/>
            <person name="Kawai-Toyooka H."/>
            <person name="Matsuzaki R."/>
            <person name="Takahashi F."/>
            <person name="Nishimura Y."/>
            <person name="Kawachi M."/>
            <person name="Noguchi H."/>
            <person name="Minakuchi Y."/>
            <person name="Umen J.G."/>
            <person name="Toyoda A."/>
            <person name="Nozaki H."/>
        </authorList>
    </citation>
    <scope>NUCLEOTIDE SEQUENCE</scope>
    <source>
        <strain evidence="2">NIES-3780</strain>
    </source>
</reference>
<proteinExistence type="predicted"/>
<feature type="compositionally biased region" description="Low complexity" evidence="1">
    <location>
        <begin position="161"/>
        <end position="175"/>
    </location>
</feature>
<evidence type="ECO:0000313" key="2">
    <source>
        <dbReference type="EMBL" id="GIL53796.1"/>
    </source>
</evidence>
<dbReference type="Proteomes" id="UP000747399">
    <property type="component" value="Unassembled WGS sequence"/>
</dbReference>
<name>A0A8J4B8V5_9CHLO</name>